<evidence type="ECO:0000256" key="13">
    <source>
        <dbReference type="SAM" id="MobiDB-lite"/>
    </source>
</evidence>
<feature type="active site" description="For RuvC-like nuclease domain" evidence="12">
    <location>
        <position position="8"/>
    </location>
</feature>
<feature type="region of interest" description="Disordered" evidence="13">
    <location>
        <begin position="42"/>
        <end position="63"/>
    </location>
</feature>
<feature type="binding site" evidence="12">
    <location>
        <position position="8"/>
    </location>
    <ligand>
        <name>Mg(2+)</name>
        <dbReference type="ChEBI" id="CHEBI:18420"/>
        <label>2</label>
    </ligand>
</feature>
<keyword evidence="9 12" id="KW-0238">DNA-binding</keyword>
<feature type="active site" description="Proton acceptor for HNH nuclease domain" evidence="12">
    <location>
        <position position="599"/>
    </location>
</feature>
<evidence type="ECO:0000256" key="4">
    <source>
        <dbReference type="ARBA" id="ARBA00022759"/>
    </source>
</evidence>
<keyword evidence="6 12" id="KW-0460">Magnesium</keyword>
<accession>A0ABP3CRZ7</accession>
<comment type="similarity">
    <text evidence="12">Belongs to the CRISPR-associated Cas9 family.</text>
</comment>
<dbReference type="RefSeq" id="WP_343990225.1">
    <property type="nucleotide sequence ID" value="NZ_BAAAFM010000008.1"/>
</dbReference>
<dbReference type="Pfam" id="PF13395">
    <property type="entry name" value="HNH_4"/>
    <property type="match status" value="1"/>
</dbReference>
<evidence type="ECO:0000256" key="6">
    <source>
        <dbReference type="ARBA" id="ARBA00022842"/>
    </source>
</evidence>
<evidence type="ECO:0000256" key="8">
    <source>
        <dbReference type="ARBA" id="ARBA00023118"/>
    </source>
</evidence>
<evidence type="ECO:0000256" key="5">
    <source>
        <dbReference type="ARBA" id="ARBA00022801"/>
    </source>
</evidence>
<keyword evidence="7 12" id="KW-0694">RNA-binding</keyword>
<feature type="domain" description="HNH Cas9-type" evidence="14">
    <location>
        <begin position="523"/>
        <end position="682"/>
    </location>
</feature>
<keyword evidence="16" id="KW-1185">Reference proteome</keyword>
<feature type="binding site" evidence="12">
    <location>
        <position position="740"/>
    </location>
    <ligand>
        <name>Mg(2+)</name>
        <dbReference type="ChEBI" id="CHEBI:18420"/>
        <label>2</label>
    </ligand>
</feature>
<name>A0ABP3CRZ7_9GAMM</name>
<evidence type="ECO:0000256" key="11">
    <source>
        <dbReference type="ARBA" id="ARBA00046380"/>
    </source>
</evidence>
<keyword evidence="5 12" id="KW-0378">Hydrolase</keyword>
<dbReference type="EC" id="3.1.-.-" evidence="12"/>
<keyword evidence="10" id="KW-0464">Manganese</keyword>
<dbReference type="GO" id="GO:0004519">
    <property type="term" value="F:endonuclease activity"/>
    <property type="evidence" value="ECO:0007669"/>
    <property type="project" value="UniProtKB-KW"/>
</dbReference>
<evidence type="ECO:0000256" key="7">
    <source>
        <dbReference type="ARBA" id="ARBA00022884"/>
    </source>
</evidence>
<dbReference type="HAMAP" id="MF_01480">
    <property type="entry name" value="Cas9"/>
    <property type="match status" value="1"/>
</dbReference>
<dbReference type="EMBL" id="BAAAFM010000008">
    <property type="protein sequence ID" value="GAA0214007.1"/>
    <property type="molecule type" value="Genomic_DNA"/>
</dbReference>
<comment type="function">
    <text evidence="12">CRISPR (clustered regularly interspaced short palindromic repeat) is an adaptive immune system that provides protection against mobile genetic elements (viruses, transposable elements and conjugative plasmids). CRISPR clusters contain spacers, sequences complementary to antecedent mobile elements, and target invading nucleic acids. CRISPR clusters are transcribed and processed into CRISPR RNA (crRNA). In type II CRISPR systems correct processing of pre-crRNA requires a trans-encoded small RNA (tracrRNA), endogenous ribonuclease 3 (rnc) and this protein. The tracrRNA serves as a guide for ribonuclease 3-aided processing of pre-crRNA. Subsequently Cas9/crRNA/tracrRNA endonucleolytically cleaves linear or circular dsDNA target complementary to the spacer; Cas9 is inactive in the absence of the 2 guide RNAs (gRNA). Cas9 recognizes the protospacer adjacent motif (PAM) in the CRISPR repeat sequences to help distinguish self versus nonself, as targets within the bacterial CRISPR locus do not have PAMs. PAM recognition is also required for catalytic activity.</text>
</comment>
<evidence type="ECO:0000256" key="2">
    <source>
        <dbReference type="ARBA" id="ARBA00022722"/>
    </source>
</evidence>
<gene>
    <name evidence="12 15" type="primary">cas9</name>
    <name evidence="15" type="ORF">GCM10009123_21520</name>
</gene>
<evidence type="ECO:0000256" key="10">
    <source>
        <dbReference type="ARBA" id="ARBA00023211"/>
    </source>
</evidence>
<organism evidence="15 16">
    <name type="scientific">Kangiella japonica</name>
    <dbReference type="NCBI Taxonomy" id="647384"/>
    <lineage>
        <taxon>Bacteria</taxon>
        <taxon>Pseudomonadati</taxon>
        <taxon>Pseudomonadota</taxon>
        <taxon>Gammaproteobacteria</taxon>
        <taxon>Kangiellales</taxon>
        <taxon>Kangiellaceae</taxon>
        <taxon>Kangiella</taxon>
    </lineage>
</organism>
<dbReference type="Gene3D" id="3.30.420.10">
    <property type="entry name" value="Ribonuclease H-like superfamily/Ribonuclease H"/>
    <property type="match status" value="3"/>
</dbReference>
<dbReference type="Pfam" id="PF18470">
    <property type="entry name" value="Cas9_a"/>
    <property type="match status" value="1"/>
</dbReference>
<dbReference type="PROSITE" id="PS51749">
    <property type="entry name" value="HNH_CAS9"/>
    <property type="match status" value="1"/>
</dbReference>
<dbReference type="Pfam" id="PF18541">
    <property type="entry name" value="RuvC_III"/>
    <property type="match status" value="1"/>
</dbReference>
<dbReference type="InterPro" id="IPR036397">
    <property type="entry name" value="RNaseH_sf"/>
</dbReference>
<dbReference type="InterPro" id="IPR028629">
    <property type="entry name" value="Cas9"/>
</dbReference>
<feature type="binding site" evidence="12">
    <location>
        <position position="515"/>
    </location>
    <ligand>
        <name>Mg(2+)</name>
        <dbReference type="ChEBI" id="CHEBI:18420"/>
        <label>1</label>
    </ligand>
</feature>
<proteinExistence type="inferred from homology"/>
<comment type="subunit">
    <text evidence="11 12">Monomer. Binds crRNA and tracrRNA.</text>
</comment>
<reference evidence="16" key="1">
    <citation type="journal article" date="2019" name="Int. J. Syst. Evol. Microbiol.">
        <title>The Global Catalogue of Microorganisms (GCM) 10K type strain sequencing project: providing services to taxonomists for standard genome sequencing and annotation.</title>
        <authorList>
            <consortium name="The Broad Institute Genomics Platform"/>
            <consortium name="The Broad Institute Genome Sequencing Center for Infectious Disease"/>
            <person name="Wu L."/>
            <person name="Ma J."/>
        </authorList>
    </citation>
    <scope>NUCLEOTIDE SEQUENCE [LARGE SCALE GENOMIC DNA]</scope>
    <source>
        <strain evidence="16">JCM 16211</strain>
    </source>
</reference>
<keyword evidence="8 12" id="KW-0051">Antiviral defense</keyword>
<dbReference type="InterPro" id="IPR041383">
    <property type="entry name" value="RuvC_III"/>
</dbReference>
<feature type="binding site" evidence="12">
    <location>
        <position position="519"/>
    </location>
    <ligand>
        <name>Mg(2+)</name>
        <dbReference type="ChEBI" id="CHEBI:18420"/>
        <label>1</label>
    </ligand>
</feature>
<dbReference type="InterPro" id="IPR003615">
    <property type="entry name" value="HNH_nuc"/>
</dbReference>
<keyword evidence="2 12" id="KW-0540">Nuclease</keyword>
<dbReference type="NCBIfam" id="TIGR01865">
    <property type="entry name" value="cas_Csn1"/>
    <property type="match status" value="1"/>
</dbReference>
<feature type="binding site" evidence="12">
    <location>
        <position position="519"/>
    </location>
    <ligand>
        <name>Mg(2+)</name>
        <dbReference type="ChEBI" id="CHEBI:18420"/>
        <label>2</label>
    </ligand>
</feature>
<evidence type="ECO:0000313" key="15">
    <source>
        <dbReference type="EMBL" id="GAA0214007.1"/>
    </source>
</evidence>
<comment type="caution">
    <text evidence="15">The sequence shown here is derived from an EMBL/GenBank/DDBJ whole genome shotgun (WGS) entry which is preliminary data.</text>
</comment>
<protein>
    <recommendedName>
        <fullName evidence="12">CRISPR-associated endonuclease Cas9</fullName>
        <ecNumber evidence="12">3.1.-.-</ecNumber>
    </recommendedName>
</protein>
<feature type="binding site" evidence="12">
    <location>
        <position position="8"/>
    </location>
    <ligand>
        <name>Mg(2+)</name>
        <dbReference type="ChEBI" id="CHEBI:18420"/>
        <label>1</label>
    </ligand>
</feature>
<evidence type="ECO:0000256" key="3">
    <source>
        <dbReference type="ARBA" id="ARBA00022723"/>
    </source>
</evidence>
<dbReference type="InterPro" id="IPR040619">
    <property type="entry name" value="Cas9_alpha-helical_lobe"/>
</dbReference>
<keyword evidence="4 12" id="KW-0255">Endonuclease</keyword>
<comment type="cofactor">
    <cofactor evidence="1 12">
        <name>Mg(2+)</name>
        <dbReference type="ChEBI" id="CHEBI:18420"/>
    </cofactor>
</comment>
<evidence type="ECO:0000256" key="1">
    <source>
        <dbReference type="ARBA" id="ARBA00001946"/>
    </source>
</evidence>
<dbReference type="InterPro" id="IPR033114">
    <property type="entry name" value="HNH_CAS9"/>
</dbReference>
<dbReference type="Proteomes" id="UP001501221">
    <property type="component" value="Unassembled WGS sequence"/>
</dbReference>
<evidence type="ECO:0000313" key="16">
    <source>
        <dbReference type="Proteomes" id="UP001501221"/>
    </source>
</evidence>
<keyword evidence="3 12" id="KW-0479">Metal-binding</keyword>
<evidence type="ECO:0000256" key="9">
    <source>
        <dbReference type="ARBA" id="ARBA00023125"/>
    </source>
</evidence>
<sequence length="1052" mass="121312">MKYRLGIDMGSTSLGWCAVKLDNNNQPYDIIDMGVRIFPDGRDAKSKQPLSVTRREKRSARRRRDRYIERRNKLLNALIKYGLMPKDKTQRKNIELIDPWKARAESAIKQVPLFELGRALFHINQRRGFKSNRILDDTSDSELTGMKGGIQDLQEKLNGQTVGQFLYEKHNNKETVRLRPNTVKGKNEWDFYISREMMEHEVKTILTYQSKFYPEILTSEIQQELTDIIIEQRPLKIPEPGWCTLIEGEKRGRQGYPEIQRFRIFQEVANLQLKKYTPDDPELTKQQKDIILKELTTNFAEVNKNGLLTWAKIKKLANLNRASSFNLEELGRKGLNCDLTSFKLSDDTAFGAEWFELDLATQNQVVDKIVTVANKNDLKSWLSDNFDLSDSKLKAIGTAKLPQGYASISLKAAEKINPHMKSGLTYDKACKKEGIDHSQFHTGEVYNDGDLPYYGQLLQRYVLGGDRSLGKDATPEEYYGKINNPTVHIALNQLKTVVNALIKQLGSAPEEIHLELARELPLGAEQYSKLERDLRKGRDDNERINEELEKLGVVQNYQNKMKYKLWEDLAESPNERCCPFTGDIISSHDIFNSVYEVEHLLPFSLSYDDSRANKVLSHRDANRLKGNQSPYEAFGHSPEGYNWDEIIARVENFANKSKRWRFEPNAWDKWKGENGDLLARMLNDTRYMTRVAREYMTYACHKDKVVAVTGQLTSMLRHHWGLNSLISEDDTKDRSDHRHHAIDALVVACTSRNTLNKVSKASKRAHDTSKLLEKLEYPFQGFERPKIQNLVNDIVISYKPDHGKPNGSTTIGSLHEETFYGRISDGRKKNTGIYATRKPFLNIENKEKKVLEVANRTIRDDLLEKLSTKPTNKQWQDFLAQYAKKHNVRRVRVHIEKSDDVMIPIKDKTGKAYRYVQGGNNYCADIWCTDKGKKAGKWQSEIISMFDAHQPDFTPQWRKGNPTAWRVMRLQINDMVAYEEENRTIIAKVKKVTGGRVYLRSHLVAKEEKDKLSWAASPSKLQEKNARKIFVDALGKVKDPGHARKAHKIKKE</sequence>
<evidence type="ECO:0000259" key="14">
    <source>
        <dbReference type="PROSITE" id="PS51749"/>
    </source>
</evidence>
<evidence type="ECO:0000256" key="12">
    <source>
        <dbReference type="HAMAP-Rule" id="MF_01480"/>
    </source>
</evidence>
<comment type="domain">
    <text evidence="12">Has 2 endonuclease domains. The discontinuous RuvC-like domain cleaves the target DNA noncomplementary to crRNA while the HNH nuclease domain cleaves the target DNA complementary to crRNA.</text>
</comment>